<dbReference type="Proteomes" id="UP000465221">
    <property type="component" value="Unassembled WGS sequence"/>
</dbReference>
<evidence type="ECO:0000313" key="2">
    <source>
        <dbReference type="Proteomes" id="UP000465221"/>
    </source>
</evidence>
<accession>A0A8H3SGW7</accession>
<dbReference type="AlphaFoldDB" id="A0A8H3SGW7"/>
<comment type="caution">
    <text evidence="1">The sequence shown here is derived from an EMBL/GenBank/DDBJ whole genome shotgun (WGS) entry which is preliminary data.</text>
</comment>
<gene>
    <name evidence="1" type="ORF">IFM46972_11444</name>
</gene>
<dbReference type="EMBL" id="BLKC01000227">
    <property type="protein sequence ID" value="GFF59661.1"/>
    <property type="molecule type" value="Genomic_DNA"/>
</dbReference>
<sequence length="147" mass="16048">MASITALVATTTPCGITGVNYDKVFVQNLEGSAPCLTSYFGLADSVVIWDLVNKDVATKDIINAYLAHCANNYAHADKIKGADPNVLPALLAPYALKLIRAKLSLFPYTNLATQPITLDYYDVLYGWKLLAFFWKQIQGSKKAKGCP</sequence>
<protein>
    <submittedName>
        <fullName evidence="1">Uncharacterized protein</fullName>
    </submittedName>
</protein>
<proteinExistence type="predicted"/>
<evidence type="ECO:0000313" key="1">
    <source>
        <dbReference type="EMBL" id="GFF59661.1"/>
    </source>
</evidence>
<name>A0A8H3SGW7_9EURO</name>
<reference evidence="1 2" key="1">
    <citation type="submission" date="2020-01" db="EMBL/GenBank/DDBJ databases">
        <title>Draft genome sequence of Aspergillus udagawae IFM 46972.</title>
        <authorList>
            <person name="Takahashi H."/>
            <person name="Yaguchi T."/>
        </authorList>
    </citation>
    <scope>NUCLEOTIDE SEQUENCE [LARGE SCALE GENOMIC DNA]</scope>
    <source>
        <strain evidence="1 2">IFM 46972</strain>
    </source>
</reference>
<organism evidence="1 2">
    <name type="scientific">Aspergillus udagawae</name>
    <dbReference type="NCBI Taxonomy" id="91492"/>
    <lineage>
        <taxon>Eukaryota</taxon>
        <taxon>Fungi</taxon>
        <taxon>Dikarya</taxon>
        <taxon>Ascomycota</taxon>
        <taxon>Pezizomycotina</taxon>
        <taxon>Eurotiomycetes</taxon>
        <taxon>Eurotiomycetidae</taxon>
        <taxon>Eurotiales</taxon>
        <taxon>Aspergillaceae</taxon>
        <taxon>Aspergillus</taxon>
        <taxon>Aspergillus subgen. Fumigati</taxon>
    </lineage>
</organism>